<protein>
    <submittedName>
        <fullName evidence="1">Uncharacterized protein</fullName>
    </submittedName>
</protein>
<organism evidence="1">
    <name type="scientific">Oscillatoriales cyanobacterium SpSt-418</name>
    <dbReference type="NCBI Taxonomy" id="2282169"/>
    <lineage>
        <taxon>Bacteria</taxon>
        <taxon>Bacillati</taxon>
        <taxon>Cyanobacteriota</taxon>
        <taxon>Cyanophyceae</taxon>
        <taxon>Oscillatoriophycideae</taxon>
        <taxon>Oscillatoriales</taxon>
    </lineage>
</organism>
<gene>
    <name evidence="1" type="ORF">ENR64_07655</name>
</gene>
<sequence length="164" mass="19617">MVFRFRDYTTCLSEFEHAIWVKCPRCDRPVLSRCLDQQTTWRIACPHCSYTKTATRRAKQKPMPWWSDDNWWTEYRKYNGAVDPLFGLPLWLQTPCCGETLWAYNEAHLDFLEAYIRAPLRERQGTKGNHHGIAIRLPRWMKLAHHREPLLKGIQHLRDRLPEP</sequence>
<comment type="caution">
    <text evidence="1">The sequence shown here is derived from an EMBL/GenBank/DDBJ whole genome shotgun (WGS) entry which is preliminary data.</text>
</comment>
<reference evidence="1" key="1">
    <citation type="journal article" date="2020" name="mSystems">
        <title>Genome- and Community-Level Interaction Insights into Carbon Utilization and Element Cycling Functions of Hydrothermarchaeota in Hydrothermal Sediment.</title>
        <authorList>
            <person name="Zhou Z."/>
            <person name="Liu Y."/>
            <person name="Xu W."/>
            <person name="Pan J."/>
            <person name="Luo Z.H."/>
            <person name="Li M."/>
        </authorList>
    </citation>
    <scope>NUCLEOTIDE SEQUENCE [LARGE SCALE GENOMIC DNA]</scope>
    <source>
        <strain evidence="1">SpSt-418</strain>
    </source>
</reference>
<proteinExistence type="predicted"/>
<evidence type="ECO:0000313" key="1">
    <source>
        <dbReference type="EMBL" id="HFM97633.1"/>
    </source>
</evidence>
<dbReference type="AlphaFoldDB" id="A0A7C3PDN3"/>
<dbReference type="EMBL" id="DSRU01000095">
    <property type="protein sequence ID" value="HFM97633.1"/>
    <property type="molecule type" value="Genomic_DNA"/>
</dbReference>
<name>A0A7C3PDN3_9CYAN</name>
<accession>A0A7C3PDN3</accession>